<dbReference type="Proteomes" id="UP001199750">
    <property type="component" value="Unassembled WGS sequence"/>
</dbReference>
<accession>A0A413ID79</accession>
<dbReference type="GeneID" id="61274785"/>
<dbReference type="EMBL" id="QRYW01000010">
    <property type="protein sequence ID" value="RGV28103.1"/>
    <property type="molecule type" value="Genomic_DNA"/>
</dbReference>
<dbReference type="InterPro" id="IPR032299">
    <property type="entry name" value="DUF4843"/>
</dbReference>
<dbReference type="RefSeq" id="WP_041556558.1">
    <property type="nucleotide sequence ID" value="NZ_JABWDG010000004.1"/>
</dbReference>
<name>A0A413ID79_9BACT</name>
<dbReference type="EMBL" id="QSCO01000008">
    <property type="protein sequence ID" value="RGY07427.1"/>
    <property type="molecule type" value="Genomic_DNA"/>
</dbReference>
<evidence type="ECO:0000313" key="2">
    <source>
        <dbReference type="EMBL" id="RGV28103.1"/>
    </source>
</evidence>
<evidence type="ECO:0000313" key="5">
    <source>
        <dbReference type="Proteomes" id="UP000284434"/>
    </source>
</evidence>
<evidence type="ECO:0000313" key="3">
    <source>
        <dbReference type="EMBL" id="RGY07427.1"/>
    </source>
</evidence>
<proteinExistence type="predicted"/>
<evidence type="ECO:0000313" key="4">
    <source>
        <dbReference type="Proteomes" id="UP000283426"/>
    </source>
</evidence>
<reference evidence="1" key="2">
    <citation type="submission" date="2022-01" db="EMBL/GenBank/DDBJ databases">
        <title>Collection of gut derived symbiotic bacterial strains cultured from healthy donors.</title>
        <authorList>
            <person name="Lin H."/>
            <person name="Kohout C."/>
            <person name="Waligurski E."/>
            <person name="Pamer E.G."/>
        </authorList>
    </citation>
    <scope>NUCLEOTIDE SEQUENCE</scope>
    <source>
        <strain evidence="1">DFI.1.149</strain>
    </source>
</reference>
<comment type="caution">
    <text evidence="3">The sequence shown here is derived from an EMBL/GenBank/DDBJ whole genome shotgun (WGS) entry which is preliminary data.</text>
</comment>
<dbReference type="AlphaFoldDB" id="A0A413ID79"/>
<gene>
    <name evidence="2" type="ORF">DWW24_06160</name>
    <name evidence="3" type="ORF">DXA53_07155</name>
    <name evidence="1" type="ORF">L0P03_08690</name>
</gene>
<protein>
    <submittedName>
        <fullName evidence="3">DUF4843 domain-containing protein</fullName>
    </submittedName>
</protein>
<organism evidence="3 5">
    <name type="scientific">Odoribacter splanchnicus</name>
    <dbReference type="NCBI Taxonomy" id="28118"/>
    <lineage>
        <taxon>Bacteria</taxon>
        <taxon>Pseudomonadati</taxon>
        <taxon>Bacteroidota</taxon>
        <taxon>Bacteroidia</taxon>
        <taxon>Bacteroidales</taxon>
        <taxon>Odoribacteraceae</taxon>
        <taxon>Odoribacter</taxon>
    </lineage>
</organism>
<dbReference type="Pfam" id="PF16132">
    <property type="entry name" value="DUF4843"/>
    <property type="match status" value="1"/>
</dbReference>
<reference evidence="4 5" key="1">
    <citation type="submission" date="2018-08" db="EMBL/GenBank/DDBJ databases">
        <title>A genome reference for cultivated species of the human gut microbiota.</title>
        <authorList>
            <person name="Zou Y."/>
            <person name="Xue W."/>
            <person name="Luo G."/>
        </authorList>
    </citation>
    <scope>NUCLEOTIDE SEQUENCE [LARGE SCALE GENOMIC DNA]</scope>
    <source>
        <strain evidence="2 4">AF14-6AC</strain>
        <strain evidence="3 5">OF03-11</strain>
    </source>
</reference>
<dbReference type="Proteomes" id="UP000283426">
    <property type="component" value="Unassembled WGS sequence"/>
</dbReference>
<evidence type="ECO:0000313" key="1">
    <source>
        <dbReference type="EMBL" id="MCG4959924.1"/>
    </source>
</evidence>
<dbReference type="EMBL" id="JAKNDN010000014">
    <property type="protein sequence ID" value="MCG4959924.1"/>
    <property type="molecule type" value="Genomic_DNA"/>
</dbReference>
<sequence length="142" mass="16604">MNYSVEAGSVKARVPVVIFRNKLAERTTYYLRLEIVENDFFKTGVKTELHRTVVFSKDLLKPAGWGGYLESVVLGPYSINKHMWMIEQTGKKWDDEFLTALNDEPGSDMYWRDKLNEYLLEYNRQGNILLDDDNREITGFPE</sequence>
<dbReference type="Proteomes" id="UP000284434">
    <property type="component" value="Unassembled WGS sequence"/>
</dbReference>